<dbReference type="PANTHER" id="PTHR45663">
    <property type="entry name" value="GEO12009P1"/>
    <property type="match status" value="1"/>
</dbReference>
<dbReference type="EMBL" id="AP023092">
    <property type="protein sequence ID" value="BCE33583.1"/>
    <property type="molecule type" value="Genomic_DNA"/>
</dbReference>
<dbReference type="AlphaFoldDB" id="A0A810BMY7"/>
<dbReference type="NCBIfam" id="TIGR01068">
    <property type="entry name" value="thioredoxin"/>
    <property type="match status" value="1"/>
</dbReference>
<dbReference type="Pfam" id="PF00085">
    <property type="entry name" value="Thioredoxin"/>
    <property type="match status" value="1"/>
</dbReference>
<feature type="disulfide bond" description="Redox-active" evidence="9">
    <location>
        <begin position="28"/>
        <end position="31"/>
    </location>
</feature>
<dbReference type="EMBL" id="AP023097">
    <property type="protein sequence ID" value="BCE77199.1"/>
    <property type="molecule type" value="Genomic_DNA"/>
</dbReference>
<dbReference type="InterPro" id="IPR017937">
    <property type="entry name" value="Thioredoxin_CS"/>
</dbReference>
<dbReference type="GO" id="GO:0015035">
    <property type="term" value="F:protein-disulfide reductase activity"/>
    <property type="evidence" value="ECO:0007669"/>
    <property type="project" value="UniProtKB-UniRule"/>
</dbReference>
<keyword evidence="5 9" id="KW-0676">Redox-active center</keyword>
<protein>
    <recommendedName>
        <fullName evidence="6 7">Thioredoxin</fullName>
    </recommendedName>
</protein>
<keyword evidence="4 9" id="KW-1015">Disulfide bond</keyword>
<gene>
    <name evidence="11" type="ORF">XF2B_73520</name>
    <name evidence="12" type="ORF">XF8B_73100</name>
</gene>
<dbReference type="FunFam" id="3.40.30.10:FF:000001">
    <property type="entry name" value="Thioredoxin"/>
    <property type="match status" value="1"/>
</dbReference>
<dbReference type="InterPro" id="IPR036249">
    <property type="entry name" value="Thioredoxin-like_sf"/>
</dbReference>
<evidence type="ECO:0000256" key="7">
    <source>
        <dbReference type="PIRNR" id="PIRNR000077"/>
    </source>
</evidence>
<dbReference type="PROSITE" id="PS00194">
    <property type="entry name" value="THIOREDOXIN_1"/>
    <property type="match status" value="1"/>
</dbReference>
<accession>A0A810BMY7</accession>
<sequence>MPVSAGSFATHIKRNDIPVVVDFWAAWCGPCKAMAPAFERAAGEFEPELRFLKVDTEAEAELSARYNIRSIPTLMLFHRGNVVAQRAGAVGVEALRHWLRQHAPSAATVAS</sequence>
<dbReference type="SUPFAM" id="SSF52833">
    <property type="entry name" value="Thioredoxin-like"/>
    <property type="match status" value="1"/>
</dbReference>
<dbReference type="Gene3D" id="3.40.30.10">
    <property type="entry name" value="Glutaredoxin"/>
    <property type="match status" value="1"/>
</dbReference>
<dbReference type="PRINTS" id="PR00421">
    <property type="entry name" value="THIOREDOXIN"/>
</dbReference>
<evidence type="ECO:0000256" key="9">
    <source>
        <dbReference type="PIRSR" id="PIRSR000077-4"/>
    </source>
</evidence>
<reference evidence="11" key="1">
    <citation type="submission" date="2020-05" db="EMBL/GenBank/DDBJ databases">
        <title>Complete genome sequence of Bradyrhizobium diazoefficiens XF2 isolated from soybean nodule.</title>
        <authorList>
            <person name="Noda R."/>
            <person name="Kakizaki K."/>
            <person name="Minamisawa K."/>
        </authorList>
    </citation>
    <scope>NUCLEOTIDE SEQUENCE</scope>
    <source>
        <strain evidence="11">XF2</strain>
    </source>
</reference>
<evidence type="ECO:0000256" key="1">
    <source>
        <dbReference type="ARBA" id="ARBA00008987"/>
    </source>
</evidence>
<feature type="site" description="Contributes to redox potential value" evidence="8">
    <location>
        <position position="30"/>
    </location>
</feature>
<organism evidence="12">
    <name type="scientific">Bradyrhizobium diazoefficiens</name>
    <dbReference type="NCBI Taxonomy" id="1355477"/>
    <lineage>
        <taxon>Bacteria</taxon>
        <taxon>Pseudomonadati</taxon>
        <taxon>Pseudomonadota</taxon>
        <taxon>Alphaproteobacteria</taxon>
        <taxon>Hyphomicrobiales</taxon>
        <taxon>Nitrobacteraceae</taxon>
        <taxon>Bradyrhizobium</taxon>
    </lineage>
</organism>
<dbReference type="PROSITE" id="PS51352">
    <property type="entry name" value="THIOREDOXIN_2"/>
    <property type="match status" value="1"/>
</dbReference>
<dbReference type="InterPro" id="IPR005746">
    <property type="entry name" value="Thioredoxin"/>
</dbReference>
<proteinExistence type="inferred from homology"/>
<evidence type="ECO:0000256" key="6">
    <source>
        <dbReference type="NCBIfam" id="TIGR01068"/>
    </source>
</evidence>
<evidence type="ECO:0000256" key="3">
    <source>
        <dbReference type="ARBA" id="ARBA00022982"/>
    </source>
</evidence>
<evidence type="ECO:0000256" key="5">
    <source>
        <dbReference type="ARBA" id="ARBA00023284"/>
    </source>
</evidence>
<feature type="site" description="Contributes to redox potential value" evidence="8">
    <location>
        <position position="29"/>
    </location>
</feature>
<feature type="active site" description="Nucleophile" evidence="8">
    <location>
        <position position="28"/>
    </location>
</feature>
<comment type="similarity">
    <text evidence="1 7">Belongs to the thioredoxin family.</text>
</comment>
<keyword evidence="3" id="KW-0249">Electron transport</keyword>
<feature type="domain" description="Thioredoxin" evidence="10">
    <location>
        <begin position="1"/>
        <end position="104"/>
    </location>
</feature>
<dbReference type="InterPro" id="IPR013766">
    <property type="entry name" value="Thioredoxin_domain"/>
</dbReference>
<dbReference type="PIRSF" id="PIRSF000077">
    <property type="entry name" value="Thioredoxin"/>
    <property type="match status" value="1"/>
</dbReference>
<evidence type="ECO:0000259" key="10">
    <source>
        <dbReference type="PROSITE" id="PS51352"/>
    </source>
</evidence>
<dbReference type="CDD" id="cd02947">
    <property type="entry name" value="TRX_family"/>
    <property type="match status" value="1"/>
</dbReference>
<keyword evidence="2" id="KW-0813">Transport</keyword>
<dbReference type="PANTHER" id="PTHR45663:SF40">
    <property type="entry name" value="THIOREDOXIN 2"/>
    <property type="match status" value="1"/>
</dbReference>
<feature type="site" description="Deprotonates C-terminal active site Cys" evidence="8">
    <location>
        <position position="22"/>
    </location>
</feature>
<reference evidence="12" key="2">
    <citation type="submission" date="2020-05" db="EMBL/GenBank/DDBJ databases">
        <title>Complete genome sequence of Bradyrhizobium diazoefficiens XF8 isolated from soybean nodule.</title>
        <authorList>
            <person name="Noda R."/>
            <person name="Kakizaki K."/>
            <person name="Minamisawa K."/>
        </authorList>
    </citation>
    <scope>NUCLEOTIDE SEQUENCE</scope>
    <source>
        <strain evidence="12">XF8</strain>
    </source>
</reference>
<name>A0A810BMY7_9BRAD</name>
<evidence type="ECO:0000313" key="12">
    <source>
        <dbReference type="EMBL" id="BCE77199.1"/>
    </source>
</evidence>
<evidence type="ECO:0000256" key="2">
    <source>
        <dbReference type="ARBA" id="ARBA00022448"/>
    </source>
</evidence>
<evidence type="ECO:0000256" key="4">
    <source>
        <dbReference type="ARBA" id="ARBA00023157"/>
    </source>
</evidence>
<evidence type="ECO:0000313" key="11">
    <source>
        <dbReference type="EMBL" id="BCE33583.1"/>
    </source>
</evidence>
<evidence type="ECO:0000256" key="8">
    <source>
        <dbReference type="PIRSR" id="PIRSR000077-1"/>
    </source>
</evidence>
<feature type="active site" description="Nucleophile" evidence="8">
    <location>
        <position position="31"/>
    </location>
</feature>
<dbReference type="GO" id="GO:0005829">
    <property type="term" value="C:cytosol"/>
    <property type="evidence" value="ECO:0007669"/>
    <property type="project" value="TreeGrafter"/>
</dbReference>